<reference evidence="2" key="1">
    <citation type="submission" date="2022-08" db="EMBL/GenBank/DDBJ databases">
        <authorList>
            <consortium name="DOE Joint Genome Institute"/>
            <person name="Min B."/>
            <person name="Riley R."/>
            <person name="Sierra-Patev S."/>
            <person name="Naranjo-Ortiz M."/>
            <person name="Looney B."/>
            <person name="Konkel Z."/>
            <person name="Slot J.C."/>
            <person name="Sakamoto Y."/>
            <person name="Steenwyk J.L."/>
            <person name="Rokas A."/>
            <person name="Carro J."/>
            <person name="Camarero S."/>
            <person name="Ferreira P."/>
            <person name="Molpeceres G."/>
            <person name="Ruiz-Duenas F.J."/>
            <person name="Serrano A."/>
            <person name="Henrissat B."/>
            <person name="Drula E."/>
            <person name="Hughes K.W."/>
            <person name="Mata J.L."/>
            <person name="Ishikawa N.K."/>
            <person name="Vargas-Isla R."/>
            <person name="Ushijima S."/>
            <person name="Smith C.A."/>
            <person name="Ahrendt S."/>
            <person name="Andreopoulos W."/>
            <person name="He G."/>
            <person name="Labutti K."/>
            <person name="Lipzen A."/>
            <person name="Ng V."/>
            <person name="Sandor L."/>
            <person name="Barry K."/>
            <person name="Martinez A.T."/>
            <person name="Xiao Y."/>
            <person name="Gibbons J.G."/>
            <person name="Terashima K."/>
            <person name="Hibbett D.S."/>
            <person name="Grigoriev I.V."/>
        </authorList>
    </citation>
    <scope>NUCLEOTIDE SEQUENCE</scope>
    <source>
        <strain evidence="2">TFB10827</strain>
    </source>
</reference>
<feature type="region of interest" description="Disordered" evidence="1">
    <location>
        <begin position="150"/>
        <end position="192"/>
    </location>
</feature>
<protein>
    <submittedName>
        <fullName evidence="2">Uncharacterized protein</fullName>
    </submittedName>
</protein>
<gene>
    <name evidence="2" type="ORF">F5050DRAFT_1802258</name>
</gene>
<accession>A0ABQ8PWX0</accession>
<evidence type="ECO:0000313" key="3">
    <source>
        <dbReference type="Proteomes" id="UP001163828"/>
    </source>
</evidence>
<name>A0ABQ8PWX0_9AGAR</name>
<keyword evidence="3" id="KW-1185">Reference proteome</keyword>
<sequence>MCQHIGHAMQKRSTTIRSALEKYNEAAAKLTPPRKLLDWDDVMNYTYLSDNVHDKTWAKPAVREAMSELFKLIQAEEEIHRLNMEIKRLITYMKEEEEYVSLVATSVQETNPLLAYQIRRYRDERCRYNVTHHRRVGLRRQSVHNHVEEGMVAEDNEDHEDDQEDNSDGDDQESELDDRAEAALAVANDNGL</sequence>
<comment type="caution">
    <text evidence="2">The sequence shown here is derived from an EMBL/GenBank/DDBJ whole genome shotgun (WGS) entry which is preliminary data.</text>
</comment>
<dbReference type="EMBL" id="MU791321">
    <property type="protein sequence ID" value="KAJ3990925.1"/>
    <property type="molecule type" value="Genomic_DNA"/>
</dbReference>
<evidence type="ECO:0000256" key="1">
    <source>
        <dbReference type="SAM" id="MobiDB-lite"/>
    </source>
</evidence>
<organism evidence="2 3">
    <name type="scientific">Lentinula boryana</name>
    <dbReference type="NCBI Taxonomy" id="40481"/>
    <lineage>
        <taxon>Eukaryota</taxon>
        <taxon>Fungi</taxon>
        <taxon>Dikarya</taxon>
        <taxon>Basidiomycota</taxon>
        <taxon>Agaricomycotina</taxon>
        <taxon>Agaricomycetes</taxon>
        <taxon>Agaricomycetidae</taxon>
        <taxon>Agaricales</taxon>
        <taxon>Marasmiineae</taxon>
        <taxon>Omphalotaceae</taxon>
        <taxon>Lentinula</taxon>
    </lineage>
</organism>
<feature type="compositionally biased region" description="Acidic residues" evidence="1">
    <location>
        <begin position="151"/>
        <end position="178"/>
    </location>
</feature>
<proteinExistence type="predicted"/>
<evidence type="ECO:0000313" key="2">
    <source>
        <dbReference type="EMBL" id="KAJ3990925.1"/>
    </source>
</evidence>
<dbReference type="Proteomes" id="UP001163828">
    <property type="component" value="Unassembled WGS sequence"/>
</dbReference>